<sequence length="165" mass="19169">MTYEEIAEERMREITRLRSVVRELDSKVDELNERIKIFMNFDTAVMALISLFSEKDPFKAQTEPLDTDACEELIRAFATIVFESQGEPDELPNVKQFSYAWEDIEIDVHWSLADIKMRIDEGYADIEPTFENCKKVAKLIEEAHDATIGINWDVIDNAIEVVFEK</sequence>
<evidence type="ECO:0000313" key="1">
    <source>
        <dbReference type="EMBL" id="TCK58416.1"/>
    </source>
</evidence>
<dbReference type="OrthoDB" id="6548977at2"/>
<reference evidence="1 2" key="1">
    <citation type="submission" date="2019-03" db="EMBL/GenBank/DDBJ databases">
        <title>Genomic Encyclopedia of Type Strains, Phase IV (KMG-IV): sequencing the most valuable type-strain genomes for metagenomic binning, comparative biology and taxonomic classification.</title>
        <authorList>
            <person name="Goeker M."/>
        </authorList>
    </citation>
    <scope>NUCLEOTIDE SEQUENCE [LARGE SCALE GENOMIC DNA]</scope>
    <source>
        <strain evidence="1 2">DSM 24984</strain>
    </source>
</reference>
<proteinExistence type="predicted"/>
<protein>
    <submittedName>
        <fullName evidence="1">Uncharacterized protein</fullName>
    </submittedName>
</protein>
<dbReference type="RefSeq" id="WP_132874585.1">
    <property type="nucleotide sequence ID" value="NZ_SMGG01000007.1"/>
</dbReference>
<organism evidence="1 2">
    <name type="scientific">Seleniivibrio woodruffii</name>
    <dbReference type="NCBI Taxonomy" id="1078050"/>
    <lineage>
        <taxon>Bacteria</taxon>
        <taxon>Pseudomonadati</taxon>
        <taxon>Deferribacterota</taxon>
        <taxon>Deferribacteres</taxon>
        <taxon>Deferribacterales</taxon>
        <taxon>Geovibrionaceae</taxon>
        <taxon>Seleniivibrio</taxon>
    </lineage>
</organism>
<gene>
    <name evidence="1" type="ORF">C8D98_2618</name>
</gene>
<name>A0A4R1K2X6_9BACT</name>
<evidence type="ECO:0000313" key="2">
    <source>
        <dbReference type="Proteomes" id="UP000294614"/>
    </source>
</evidence>
<accession>A0A4R1K2X6</accession>
<dbReference type="EMBL" id="SMGG01000007">
    <property type="protein sequence ID" value="TCK58416.1"/>
    <property type="molecule type" value="Genomic_DNA"/>
</dbReference>
<dbReference type="AlphaFoldDB" id="A0A4R1K2X6"/>
<dbReference type="Proteomes" id="UP000294614">
    <property type="component" value="Unassembled WGS sequence"/>
</dbReference>
<comment type="caution">
    <text evidence="1">The sequence shown here is derived from an EMBL/GenBank/DDBJ whole genome shotgun (WGS) entry which is preliminary data.</text>
</comment>
<keyword evidence="2" id="KW-1185">Reference proteome</keyword>